<feature type="compositionally biased region" description="Low complexity" evidence="1">
    <location>
        <begin position="54"/>
        <end position="65"/>
    </location>
</feature>
<evidence type="ECO:0000259" key="3">
    <source>
        <dbReference type="Pfam" id="PF13391"/>
    </source>
</evidence>
<protein>
    <recommendedName>
        <fullName evidence="3">HNH nuclease domain-containing protein</fullName>
    </recommendedName>
</protein>
<accession>A0A5N7AXL8</accession>
<evidence type="ECO:0000256" key="1">
    <source>
        <dbReference type="SAM" id="MobiDB-lite"/>
    </source>
</evidence>
<evidence type="ECO:0000313" key="5">
    <source>
        <dbReference type="Proteomes" id="UP000326198"/>
    </source>
</evidence>
<dbReference type="EMBL" id="ML736280">
    <property type="protein sequence ID" value="KAE8374597.1"/>
    <property type="molecule type" value="Genomic_DNA"/>
</dbReference>
<feature type="chain" id="PRO_5024847051" description="HNH nuclease domain-containing protein" evidence="2">
    <location>
        <begin position="20"/>
        <end position="345"/>
    </location>
</feature>
<dbReference type="InterPro" id="IPR003615">
    <property type="entry name" value="HNH_nuc"/>
</dbReference>
<reference evidence="4 5" key="1">
    <citation type="submission" date="2019-04" db="EMBL/GenBank/DDBJ databases">
        <title>Friends and foes A comparative genomics studyof 23 Aspergillus species from section Flavi.</title>
        <authorList>
            <consortium name="DOE Joint Genome Institute"/>
            <person name="Kjaerbolling I."/>
            <person name="Vesth T."/>
            <person name="Frisvad J.C."/>
            <person name="Nybo J.L."/>
            <person name="Theobald S."/>
            <person name="Kildgaard S."/>
            <person name="Isbrandt T."/>
            <person name="Kuo A."/>
            <person name="Sato A."/>
            <person name="Lyhne E.K."/>
            <person name="Kogle M.E."/>
            <person name="Wiebenga A."/>
            <person name="Kun R.S."/>
            <person name="Lubbers R.J."/>
            <person name="Makela M.R."/>
            <person name="Barry K."/>
            <person name="Chovatia M."/>
            <person name="Clum A."/>
            <person name="Daum C."/>
            <person name="Haridas S."/>
            <person name="He G."/>
            <person name="LaButti K."/>
            <person name="Lipzen A."/>
            <person name="Mondo S."/>
            <person name="Riley R."/>
            <person name="Salamov A."/>
            <person name="Simmons B.A."/>
            <person name="Magnuson J.K."/>
            <person name="Henrissat B."/>
            <person name="Mortensen U.H."/>
            <person name="Larsen T.O."/>
            <person name="Devries R.P."/>
            <person name="Grigoriev I.V."/>
            <person name="Machida M."/>
            <person name="Baker S.E."/>
            <person name="Andersen M.R."/>
        </authorList>
    </citation>
    <scope>NUCLEOTIDE SEQUENCE [LARGE SCALE GENOMIC DNA]</scope>
    <source>
        <strain evidence="4 5">IBT 29228</strain>
    </source>
</reference>
<feature type="domain" description="HNH nuclease" evidence="3">
    <location>
        <begin position="84"/>
        <end position="173"/>
    </location>
</feature>
<keyword evidence="5" id="KW-1185">Reference proteome</keyword>
<dbReference type="OrthoDB" id="5416097at2759"/>
<feature type="region of interest" description="Disordered" evidence="1">
    <location>
        <begin position="51"/>
        <end position="75"/>
    </location>
</feature>
<gene>
    <name evidence="4" type="ORF">BDV26DRAFT_284128</name>
</gene>
<proteinExistence type="predicted"/>
<dbReference type="Proteomes" id="UP000326198">
    <property type="component" value="Unassembled WGS sequence"/>
</dbReference>
<feature type="signal peptide" evidence="2">
    <location>
        <begin position="1"/>
        <end position="19"/>
    </location>
</feature>
<evidence type="ECO:0000313" key="4">
    <source>
        <dbReference type="EMBL" id="KAE8374597.1"/>
    </source>
</evidence>
<feature type="compositionally biased region" description="Basic and acidic residues" evidence="1">
    <location>
        <begin position="302"/>
        <end position="312"/>
    </location>
</feature>
<feature type="compositionally biased region" description="Polar residues" evidence="1">
    <location>
        <begin position="330"/>
        <end position="345"/>
    </location>
</feature>
<sequence length="345" mass="38960">MSPSLWAVLMLSDLSMLEKFVIEAEKSPYLMKFCEHACTAIPLVWKQKEPIPRQGSQSTSSKSSGANRKEALADKARERDGKRCVIRKLIEAVQVAHIYPWCLISERRTNVNRTFPPFWEMLRYFWSPEKIDVWHQHIFTNPDRPSTSYDSISNMICLSADLHQSWTNGRFALRPLEYNADKTELKFQLFHQPAPRHSLDDRIPLCTTPGSSRGLSAVCADNQEVYFHILIENNGQLEKVHSGQEFLIKTLDPVGLPLPSKELLEMAWILARVVNMSGAGGEEDIEGFSSESGYDIGMTAESSDHSEWDNDTTRITSAGPSPIKTRDTATETTNASEQPTLTNEI</sequence>
<keyword evidence="2" id="KW-0732">Signal</keyword>
<dbReference type="AlphaFoldDB" id="A0A5N7AXL8"/>
<name>A0A5N7AXL8_9EURO</name>
<feature type="region of interest" description="Disordered" evidence="1">
    <location>
        <begin position="300"/>
        <end position="345"/>
    </location>
</feature>
<organism evidence="4 5">
    <name type="scientific">Aspergillus bertholletiae</name>
    <dbReference type="NCBI Taxonomy" id="1226010"/>
    <lineage>
        <taxon>Eukaryota</taxon>
        <taxon>Fungi</taxon>
        <taxon>Dikarya</taxon>
        <taxon>Ascomycota</taxon>
        <taxon>Pezizomycotina</taxon>
        <taxon>Eurotiomycetes</taxon>
        <taxon>Eurotiomycetidae</taxon>
        <taxon>Eurotiales</taxon>
        <taxon>Aspergillaceae</taxon>
        <taxon>Aspergillus</taxon>
        <taxon>Aspergillus subgen. Circumdati</taxon>
    </lineage>
</organism>
<dbReference type="Pfam" id="PF13391">
    <property type="entry name" value="HNH_2"/>
    <property type="match status" value="1"/>
</dbReference>
<evidence type="ECO:0000256" key="2">
    <source>
        <dbReference type="SAM" id="SignalP"/>
    </source>
</evidence>